<comment type="similarity">
    <text evidence="1">Belongs to the folylpolyglutamate synthase family.</text>
</comment>
<keyword evidence="5" id="KW-0067">ATP-binding</keyword>
<dbReference type="PANTHER" id="PTHR11136">
    <property type="entry name" value="FOLYLPOLYGLUTAMATE SYNTHASE-RELATED"/>
    <property type="match status" value="1"/>
</dbReference>
<dbReference type="EMBL" id="LT719092">
    <property type="protein sequence ID" value="SJK85242.1"/>
    <property type="molecule type" value="Genomic_DNA"/>
</dbReference>
<gene>
    <name evidence="9" type="ORF">CPM_1446</name>
</gene>
<dbReference type="InterPro" id="IPR004101">
    <property type="entry name" value="Mur_ligase_C"/>
</dbReference>
<dbReference type="Pfam" id="PF08245">
    <property type="entry name" value="Mur_ligase_M"/>
    <property type="match status" value="1"/>
</dbReference>
<feature type="domain" description="Mur ligase C-terminal" evidence="7">
    <location>
        <begin position="290"/>
        <end position="406"/>
    </location>
</feature>
<evidence type="ECO:0000256" key="1">
    <source>
        <dbReference type="ARBA" id="ARBA00008276"/>
    </source>
</evidence>
<dbReference type="SUPFAM" id="SSF53244">
    <property type="entry name" value="MurD-like peptide ligases, peptide-binding domain"/>
    <property type="match status" value="1"/>
</dbReference>
<keyword evidence="2" id="KW-0436">Ligase</keyword>
<keyword evidence="3" id="KW-0479">Metal-binding</keyword>
<dbReference type="Gene3D" id="3.40.1190.10">
    <property type="entry name" value="Mur-like, catalytic domain"/>
    <property type="match status" value="1"/>
</dbReference>
<dbReference type="Proteomes" id="UP000187822">
    <property type="component" value="Chromosome I"/>
</dbReference>
<dbReference type="PANTHER" id="PTHR11136:SF0">
    <property type="entry name" value="DIHYDROFOLATE SYNTHETASE-RELATED"/>
    <property type="match status" value="1"/>
</dbReference>
<evidence type="ECO:0000256" key="4">
    <source>
        <dbReference type="ARBA" id="ARBA00022741"/>
    </source>
</evidence>
<dbReference type="GO" id="GO:0046872">
    <property type="term" value="F:metal ion binding"/>
    <property type="evidence" value="ECO:0007669"/>
    <property type="project" value="UniProtKB-KW"/>
</dbReference>
<dbReference type="InterPro" id="IPR001645">
    <property type="entry name" value="Folylpolyglutamate_synth"/>
</dbReference>
<evidence type="ECO:0000259" key="7">
    <source>
        <dbReference type="Pfam" id="PF02875"/>
    </source>
</evidence>
<organism evidence="9 10">
    <name type="scientific">Cuniculiplasma divulgatum</name>
    <dbReference type="NCBI Taxonomy" id="1673428"/>
    <lineage>
        <taxon>Archaea</taxon>
        <taxon>Methanobacteriati</taxon>
        <taxon>Thermoplasmatota</taxon>
        <taxon>Thermoplasmata</taxon>
        <taxon>Thermoplasmatales</taxon>
        <taxon>Cuniculiplasmataceae</taxon>
        <taxon>Cuniculiplasma</taxon>
    </lineage>
</organism>
<dbReference type="GeneID" id="30928031"/>
<sequence>MRDENLQFIYRLKREGIKYDLSTMREFDLHFGSPHKEFKSVHITGSNGKGSVSNMIFNVLRLKGKTGLYTSPHLVDFNERIFLQDRRISDEEIEHYIDIYRDYINNGRINNRNPTFFEVTTEMAFQFYRDQKAEYASIEVGLGGRLDATNIITPIVSVITRISYEHTDRLGTTLEEIAREKGGIIKQGIPVVTGEDKPEPLKAIKRIAELRSSKYLNSYEYTKVSGIKVNDTGSRIWITTPTEEYKIDLKLIGNFQVDNARTTITALESIDENISRKEVEKGLSNARWPGRMDVVRTNPLVILDSSHNPSAAQTLSRSIREIYHKKPLLVVGMLSDKDHFSYLHNISTCADDIILTTPEEPERKVDPEKLKPMAEKTFRNVKVIPDPIEAYNEAIKESDFVVVTGSMYLVGAISRYLGEDMSPFRK</sequence>
<dbReference type="InterPro" id="IPR036615">
    <property type="entry name" value="Mur_ligase_C_dom_sf"/>
</dbReference>
<keyword evidence="10" id="KW-1185">Reference proteome</keyword>
<feature type="domain" description="Mur ligase central" evidence="8">
    <location>
        <begin position="43"/>
        <end position="266"/>
    </location>
</feature>
<dbReference type="NCBIfam" id="TIGR01499">
    <property type="entry name" value="folC"/>
    <property type="match status" value="1"/>
</dbReference>
<protein>
    <submittedName>
        <fullName evidence="9">Folylpolyglutamate synthase/dihydrofolate synthase</fullName>
    </submittedName>
</protein>
<dbReference type="InterPro" id="IPR036565">
    <property type="entry name" value="Mur-like_cat_sf"/>
</dbReference>
<evidence type="ECO:0000256" key="6">
    <source>
        <dbReference type="ARBA" id="ARBA00022842"/>
    </source>
</evidence>
<evidence type="ECO:0000259" key="8">
    <source>
        <dbReference type="Pfam" id="PF08245"/>
    </source>
</evidence>
<dbReference type="GO" id="GO:0004326">
    <property type="term" value="F:tetrahydrofolylpolyglutamate synthase activity"/>
    <property type="evidence" value="ECO:0007669"/>
    <property type="project" value="InterPro"/>
</dbReference>
<reference evidence="10" key="1">
    <citation type="submission" date="2016-06" db="EMBL/GenBank/DDBJ databases">
        <authorList>
            <person name="Toshchakov V.S."/>
        </authorList>
    </citation>
    <scope>NUCLEOTIDE SEQUENCE [LARGE SCALE GENOMIC DNA]</scope>
    <source>
        <strain>PM4 (JCM 30641</strain>
        <strain evidence="10">\VKM B-2940)</strain>
    </source>
</reference>
<dbReference type="Gene3D" id="3.90.190.20">
    <property type="entry name" value="Mur ligase, C-terminal domain"/>
    <property type="match status" value="1"/>
</dbReference>
<dbReference type="RefSeq" id="WP_077076506.1">
    <property type="nucleotide sequence ID" value="NZ_LT719092.1"/>
</dbReference>
<dbReference type="SUPFAM" id="SSF53623">
    <property type="entry name" value="MurD-like peptide ligases, catalytic domain"/>
    <property type="match status" value="1"/>
</dbReference>
<dbReference type="GO" id="GO:0005737">
    <property type="term" value="C:cytoplasm"/>
    <property type="evidence" value="ECO:0007669"/>
    <property type="project" value="TreeGrafter"/>
</dbReference>
<evidence type="ECO:0000256" key="5">
    <source>
        <dbReference type="ARBA" id="ARBA00022840"/>
    </source>
</evidence>
<dbReference type="KEGG" id="cdiv:CPM_1446"/>
<dbReference type="STRING" id="1673428.CPM_1446"/>
<dbReference type="Pfam" id="PF02875">
    <property type="entry name" value="Mur_ligase_C"/>
    <property type="match status" value="1"/>
</dbReference>
<evidence type="ECO:0000313" key="9">
    <source>
        <dbReference type="EMBL" id="SJK85242.1"/>
    </source>
</evidence>
<dbReference type="GO" id="GO:0008841">
    <property type="term" value="F:dihydrofolate synthase activity"/>
    <property type="evidence" value="ECO:0007669"/>
    <property type="project" value="TreeGrafter"/>
</dbReference>
<dbReference type="InterPro" id="IPR013221">
    <property type="entry name" value="Mur_ligase_cen"/>
</dbReference>
<proteinExistence type="inferred from homology"/>
<keyword evidence="4" id="KW-0547">Nucleotide-binding</keyword>
<keyword evidence="6" id="KW-0460">Magnesium</keyword>
<evidence type="ECO:0000313" key="10">
    <source>
        <dbReference type="Proteomes" id="UP000187822"/>
    </source>
</evidence>
<dbReference type="GO" id="GO:0005524">
    <property type="term" value="F:ATP binding"/>
    <property type="evidence" value="ECO:0007669"/>
    <property type="project" value="UniProtKB-KW"/>
</dbReference>
<accession>A0A1R4A8E6</accession>
<evidence type="ECO:0000256" key="2">
    <source>
        <dbReference type="ARBA" id="ARBA00022598"/>
    </source>
</evidence>
<evidence type="ECO:0000256" key="3">
    <source>
        <dbReference type="ARBA" id="ARBA00022723"/>
    </source>
</evidence>
<dbReference type="PIRSF" id="PIRSF001563">
    <property type="entry name" value="Folylpolyglu_synth"/>
    <property type="match status" value="1"/>
</dbReference>
<dbReference type="AlphaFoldDB" id="A0A1R4A8E6"/>
<name>A0A1R4A8E6_9ARCH</name>